<feature type="signal peptide" evidence="3">
    <location>
        <begin position="1"/>
        <end position="27"/>
    </location>
</feature>
<sequence>MPGSQLLLGVWFTLMKIVLLTRHPVQASSDEFLPKRLDKQTEKHAGLFNSPDRALNAAKFKPVTYPPGSVPCSAVCFLKPPTFEIVHCVKRVNDLDEATRTEIKVIKCQLQRNRGEIILGNKESVRGIEPGTLENLLAPDEELLTRSGQFSIYLNLNMVRFDARLFQGLGTVITEVRLFNTVQMHPDSLIELQHLRAFEIDTGLTPLLLASEDGDEPKTDSTLKESLMYVRILPADTGMPIMFNLETSCHQCISDVNSTDSSYVIIAFTIPRKSTSSSNQLKQPGFSMIFPQTCPRLVGKFGCVGNLTDAEETSAKADVNTNDAEIMDGKPSRLIIQETSTPSLLILLSIWCTVLTIVVVLIVCIVYFCTKRLTGPKLPPKWFPIICAQQQSSLEDISSNSTNSAYCNNLLASDKHESTALSSVLMNESRGSWHSLRIGQTPHSRSAHSLKDRSLRGNNGYPGGTLKSRRIRKPMPIRRSIGSQTDFTDIDSEMFLYASLRRNGRIPMEPFAPEPPTRTTSQYALSRMRQLNRMDAIYQRYDKSNRFSAHFINPPTFLDNAYPTRYRGRASSGVTAPETIDPGEVRVNNDKLISHSTVYDLPPIPPTNIHPAGHRSPTPWRKTIANGPSDLN</sequence>
<evidence type="ECO:0000313" key="4">
    <source>
        <dbReference type="EMBL" id="KAA3676421.1"/>
    </source>
</evidence>
<evidence type="ECO:0000313" key="5">
    <source>
        <dbReference type="Proteomes" id="UP000324629"/>
    </source>
</evidence>
<evidence type="ECO:0000256" key="1">
    <source>
        <dbReference type="SAM" id="MobiDB-lite"/>
    </source>
</evidence>
<dbReference type="EMBL" id="QNGE01001995">
    <property type="protein sequence ID" value="KAA3676421.1"/>
    <property type="molecule type" value="Genomic_DNA"/>
</dbReference>
<organism evidence="4 5">
    <name type="scientific">Paragonimus westermani</name>
    <dbReference type="NCBI Taxonomy" id="34504"/>
    <lineage>
        <taxon>Eukaryota</taxon>
        <taxon>Metazoa</taxon>
        <taxon>Spiralia</taxon>
        <taxon>Lophotrochozoa</taxon>
        <taxon>Platyhelminthes</taxon>
        <taxon>Trematoda</taxon>
        <taxon>Digenea</taxon>
        <taxon>Plagiorchiida</taxon>
        <taxon>Troglotremata</taxon>
        <taxon>Troglotrematidae</taxon>
        <taxon>Paragonimus</taxon>
    </lineage>
</organism>
<gene>
    <name evidence="4" type="ORF">DEA37_0006565</name>
</gene>
<keyword evidence="5" id="KW-1185">Reference proteome</keyword>
<protein>
    <submittedName>
        <fullName evidence="4">Uncharacterized protein</fullName>
    </submittedName>
</protein>
<evidence type="ECO:0000256" key="3">
    <source>
        <dbReference type="SAM" id="SignalP"/>
    </source>
</evidence>
<keyword evidence="2" id="KW-1133">Transmembrane helix</keyword>
<accession>A0A5J4NLL8</accession>
<keyword evidence="3" id="KW-0732">Signal</keyword>
<dbReference type="Proteomes" id="UP000324629">
    <property type="component" value="Unassembled WGS sequence"/>
</dbReference>
<keyword evidence="2" id="KW-0812">Transmembrane</keyword>
<proteinExistence type="predicted"/>
<feature type="region of interest" description="Disordered" evidence="1">
    <location>
        <begin position="438"/>
        <end position="468"/>
    </location>
</feature>
<feature type="transmembrane region" description="Helical" evidence="2">
    <location>
        <begin position="344"/>
        <end position="369"/>
    </location>
</feature>
<feature type="chain" id="PRO_5023856655" evidence="3">
    <location>
        <begin position="28"/>
        <end position="632"/>
    </location>
</feature>
<feature type="region of interest" description="Disordered" evidence="1">
    <location>
        <begin position="607"/>
        <end position="632"/>
    </location>
</feature>
<comment type="caution">
    <text evidence="4">The sequence shown here is derived from an EMBL/GenBank/DDBJ whole genome shotgun (WGS) entry which is preliminary data.</text>
</comment>
<name>A0A5J4NLL8_9TREM</name>
<evidence type="ECO:0000256" key="2">
    <source>
        <dbReference type="SAM" id="Phobius"/>
    </source>
</evidence>
<keyword evidence="2" id="KW-0472">Membrane</keyword>
<reference evidence="4 5" key="1">
    <citation type="journal article" date="2019" name="Gigascience">
        <title>Whole-genome sequence of the oriental lung fluke Paragonimus westermani.</title>
        <authorList>
            <person name="Oey H."/>
            <person name="Zakrzewski M."/>
            <person name="Narain K."/>
            <person name="Devi K.R."/>
            <person name="Agatsuma T."/>
            <person name="Nawaratna S."/>
            <person name="Gobert G.N."/>
            <person name="Jones M.K."/>
            <person name="Ragan M.A."/>
            <person name="McManus D.P."/>
            <person name="Krause L."/>
        </authorList>
    </citation>
    <scope>NUCLEOTIDE SEQUENCE [LARGE SCALE GENOMIC DNA]</scope>
    <source>
        <strain evidence="4 5">IND2009</strain>
    </source>
</reference>
<dbReference type="AlphaFoldDB" id="A0A5J4NLL8"/>